<dbReference type="NCBIfam" id="TIGR01554">
    <property type="entry name" value="major_cap_HK97"/>
    <property type="match status" value="1"/>
</dbReference>
<dbReference type="AlphaFoldDB" id="A0A7W0DUL4"/>
<dbReference type="SUPFAM" id="SSF56563">
    <property type="entry name" value="Major capsid protein gp5"/>
    <property type="match status" value="1"/>
</dbReference>
<feature type="domain" description="Phage capsid-like C-terminal" evidence="4">
    <location>
        <begin position="211"/>
        <end position="488"/>
    </location>
</feature>
<name>A0A7W0DUL4_9ACTN</name>
<evidence type="ECO:0000313" key="6">
    <source>
        <dbReference type="Proteomes" id="UP000545761"/>
    </source>
</evidence>
<evidence type="ECO:0000313" key="5">
    <source>
        <dbReference type="EMBL" id="MBA2951593.1"/>
    </source>
</evidence>
<dbReference type="EMBL" id="JACEHE010000050">
    <property type="protein sequence ID" value="MBA2951593.1"/>
    <property type="molecule type" value="Genomic_DNA"/>
</dbReference>
<feature type="region of interest" description="Disordered" evidence="3">
    <location>
        <begin position="57"/>
        <end position="93"/>
    </location>
</feature>
<dbReference type="InterPro" id="IPR024455">
    <property type="entry name" value="Phage_capsid"/>
</dbReference>
<evidence type="ECO:0000256" key="2">
    <source>
        <dbReference type="SAM" id="Coils"/>
    </source>
</evidence>
<feature type="coiled-coil region" evidence="2">
    <location>
        <begin position="5"/>
        <end position="56"/>
    </location>
</feature>
<feature type="compositionally biased region" description="Basic and acidic residues" evidence="3">
    <location>
        <begin position="57"/>
        <end position="73"/>
    </location>
</feature>
<dbReference type="RefSeq" id="WP_181662508.1">
    <property type="nucleotide sequence ID" value="NZ_JACEHE010000050.1"/>
</dbReference>
<proteinExistence type="predicted"/>
<dbReference type="Gene3D" id="3.30.2400.10">
    <property type="entry name" value="Major capsid protein gp5"/>
    <property type="match status" value="1"/>
</dbReference>
<gene>
    <name evidence="5" type="ORF">H1D24_39040</name>
</gene>
<dbReference type="InterPro" id="IPR054612">
    <property type="entry name" value="Phage_capsid-like_C"/>
</dbReference>
<dbReference type="Pfam" id="PF05065">
    <property type="entry name" value="Phage_capsid"/>
    <property type="match status" value="1"/>
</dbReference>
<evidence type="ECO:0000259" key="4">
    <source>
        <dbReference type="Pfam" id="PF05065"/>
    </source>
</evidence>
<accession>A0A7W0DUL4</accession>
<keyword evidence="2" id="KW-0175">Coiled coil</keyword>
<comment type="subcellular location">
    <subcellularLocation>
        <location evidence="1">Virion</location>
    </subcellularLocation>
</comment>
<comment type="caution">
    <text evidence="5">The sequence shown here is derived from an EMBL/GenBank/DDBJ whole genome shotgun (WGS) entry which is preliminary data.</text>
</comment>
<protein>
    <submittedName>
        <fullName evidence="5">Phage major capsid protein</fullName>
    </submittedName>
</protein>
<reference evidence="5 6" key="1">
    <citation type="submission" date="2020-07" db="EMBL/GenBank/DDBJ databases">
        <title>Streptomyces isolated from Indian soil.</title>
        <authorList>
            <person name="Mandal S."/>
            <person name="Maiti P.K."/>
        </authorList>
    </citation>
    <scope>NUCLEOTIDE SEQUENCE [LARGE SCALE GENOMIC DNA]</scope>
    <source>
        <strain evidence="5 6">PSKA28</strain>
    </source>
</reference>
<dbReference type="Proteomes" id="UP000545761">
    <property type="component" value="Unassembled WGS sequence"/>
</dbReference>
<evidence type="ECO:0000256" key="3">
    <source>
        <dbReference type="SAM" id="MobiDB-lite"/>
    </source>
</evidence>
<organism evidence="5 6">
    <name type="scientific">Streptomyces himalayensis subsp. himalayensis</name>
    <dbReference type="NCBI Taxonomy" id="2756131"/>
    <lineage>
        <taxon>Bacteria</taxon>
        <taxon>Bacillati</taxon>
        <taxon>Actinomycetota</taxon>
        <taxon>Actinomycetes</taxon>
        <taxon>Kitasatosporales</taxon>
        <taxon>Streptomycetaceae</taxon>
        <taxon>Streptomyces</taxon>
        <taxon>Streptomyces himalayensis</taxon>
    </lineage>
</organism>
<evidence type="ECO:0000256" key="1">
    <source>
        <dbReference type="ARBA" id="ARBA00004328"/>
    </source>
</evidence>
<sequence length="490" mass="53151">MELSHSQAVIRLKDIQAELERLGEKDDLTAEDEQSFDELTREFADVDTHRRQLERKSALERVRSAAKATERRPSAVKIEGGTPTSSRDGYDLDPVLHPDSVEDCRFRNPWDLSEVRTFGKSKEAVAQELKARAKSAIEKMGGANDAVRSAATGIIEQFDDSESRISKLVLAASSPEYLRAWSKVAAGRGHMISPEEQRALERAMSLTDSAGGYLVPFQLDPTVIITANGSRNQIRQVARSVVATGDVWNGVSSGAVSWSWDAEAAEVSDDSTTFAQPTVPVHKAAGFVPISIEALEDEANVTQEVARLLAFGRDTLEAAAFATGTGSGQPTGIVTALTGTSSVVTSTTTDVFAAADIYKVDNALPARYRGNATWLANRAVYNLVRQFDTAGGAQMWERIGADVPPQLLGRPALESEDMDGVVNATQDNYLAVYGDFQSYVIADRVGMTVEFIPHLVGANRRPTGQRGWYAYYRVGADSVNDGALRMLNVT</sequence>